<sequence length="559" mass="58182">MTTVQPHRPRARSTGARPADAVGRVVAASALEFSAHAFGVMGADNAVMIDGMIRLGMSYSPLRHEAGAITAADAYTRMSDRPAVCTTTSGPGFTNALTALTEASRARSPLVLLTGSAPLGGARSGDIDIRRAAALAGARAWLVEEEDTVGTVRAAFRTARAESRPAVLCVPADVSRRTVTRPGARARSAESSEGPSPVLAAPTRDELARLADRLRAARRPLLLAGRGALGATEAVRRTAAAYGARTATTTLALGAFGSGDAHLGIAGGFATEDEAAAVRRADVVLVVGASLNRHTTRRGSVFAPEAHVAQIDVAPQPTSTRVDQFVTADAEDALVELLLQSSSGARRADRWRGVGVVRSQTPAPMLADGLHPAAVADAVADAVPSDAVFVVDGGNFMAWPLASWRPRRPRSFVPAGLAFQSIGLGLGAFVGAAAARRDAYPVLGVGDGGLLMSLADLDSAARLVPRGAIVVFNDAAYGAEVHQFGSEGFAESPMRFPARDFALVAGAFGLRTLAVYDRETLRIAASFLRAHRDELVLLDCRISPSVAAPFLRALEPRQA</sequence>
<evidence type="ECO:0000313" key="8">
    <source>
        <dbReference type="EMBL" id="WQB70470.1"/>
    </source>
</evidence>
<evidence type="ECO:0000259" key="7">
    <source>
        <dbReference type="Pfam" id="PF02776"/>
    </source>
</evidence>
<evidence type="ECO:0000256" key="2">
    <source>
        <dbReference type="ARBA" id="ARBA00023052"/>
    </source>
</evidence>
<dbReference type="Pfam" id="PF00205">
    <property type="entry name" value="TPP_enzyme_M"/>
    <property type="match status" value="1"/>
</dbReference>
<dbReference type="InterPro" id="IPR011766">
    <property type="entry name" value="TPP_enzyme_TPP-bd"/>
</dbReference>
<dbReference type="Pfam" id="PF02775">
    <property type="entry name" value="TPP_enzyme_C"/>
    <property type="match status" value="1"/>
</dbReference>
<reference evidence="8 9" key="1">
    <citation type="submission" date="2023-06" db="EMBL/GenBank/DDBJ databases">
        <title>Rock-solubilizing bacteria, Microbacterium invictum, promotes re-establishment of vegetation in rocky wasteland by accelerating rock bio-weathering and reshaping soil bacterial community.</title>
        <authorList>
            <person name="Liu C."/>
        </authorList>
    </citation>
    <scope>NUCLEOTIDE SEQUENCE [LARGE SCALE GENOMIC DNA]</scope>
    <source>
        <strain evidence="8 9">X-18</strain>
    </source>
</reference>
<evidence type="ECO:0000313" key="9">
    <source>
        <dbReference type="Proteomes" id="UP001324533"/>
    </source>
</evidence>
<feature type="domain" description="Thiamine pyrophosphate enzyme TPP-binding" evidence="6">
    <location>
        <begin position="392"/>
        <end position="538"/>
    </location>
</feature>
<dbReference type="Gene3D" id="3.40.50.970">
    <property type="match status" value="2"/>
</dbReference>
<dbReference type="InterPro" id="IPR045229">
    <property type="entry name" value="TPP_enz"/>
</dbReference>
<evidence type="ECO:0000259" key="6">
    <source>
        <dbReference type="Pfam" id="PF02775"/>
    </source>
</evidence>
<proteinExistence type="inferred from homology"/>
<feature type="region of interest" description="Disordered" evidence="4">
    <location>
        <begin position="179"/>
        <end position="200"/>
    </location>
</feature>
<dbReference type="Gene3D" id="3.40.50.1220">
    <property type="entry name" value="TPP-binding domain"/>
    <property type="match status" value="1"/>
</dbReference>
<dbReference type="PANTHER" id="PTHR18968:SF13">
    <property type="entry name" value="ACETOLACTATE SYNTHASE CATALYTIC SUBUNIT, MITOCHONDRIAL"/>
    <property type="match status" value="1"/>
</dbReference>
<accession>A0ABZ0VEA6</accession>
<comment type="similarity">
    <text evidence="1 3">Belongs to the TPP enzyme family.</text>
</comment>
<evidence type="ECO:0000259" key="5">
    <source>
        <dbReference type="Pfam" id="PF00205"/>
    </source>
</evidence>
<dbReference type="SUPFAM" id="SSF52518">
    <property type="entry name" value="Thiamin diphosphate-binding fold (THDP-binding)"/>
    <property type="match status" value="2"/>
</dbReference>
<dbReference type="InterPro" id="IPR012000">
    <property type="entry name" value="Thiamin_PyroP_enz_cen_dom"/>
</dbReference>
<dbReference type="EMBL" id="CP139779">
    <property type="protein sequence ID" value="WQB70470.1"/>
    <property type="molecule type" value="Genomic_DNA"/>
</dbReference>
<protein>
    <submittedName>
        <fullName evidence="8">Thiamine pyrophosphate-binding protein</fullName>
    </submittedName>
</protein>
<gene>
    <name evidence="8" type="ORF">T9R20_00485</name>
</gene>
<dbReference type="InterPro" id="IPR029061">
    <property type="entry name" value="THDP-binding"/>
</dbReference>
<dbReference type="Pfam" id="PF02776">
    <property type="entry name" value="TPP_enzyme_N"/>
    <property type="match status" value="1"/>
</dbReference>
<dbReference type="CDD" id="cd07035">
    <property type="entry name" value="TPP_PYR_POX_like"/>
    <property type="match status" value="1"/>
</dbReference>
<keyword evidence="9" id="KW-1185">Reference proteome</keyword>
<feature type="domain" description="Thiamine pyrophosphate enzyme N-terminal TPP-binding" evidence="7">
    <location>
        <begin position="36"/>
        <end position="122"/>
    </location>
</feature>
<dbReference type="RefSeq" id="WP_322410612.1">
    <property type="nucleotide sequence ID" value="NZ_CP139779.1"/>
</dbReference>
<organism evidence="8 9">
    <name type="scientific">Microbacterium invictum</name>
    <dbReference type="NCBI Taxonomy" id="515415"/>
    <lineage>
        <taxon>Bacteria</taxon>
        <taxon>Bacillati</taxon>
        <taxon>Actinomycetota</taxon>
        <taxon>Actinomycetes</taxon>
        <taxon>Micrococcales</taxon>
        <taxon>Microbacteriaceae</taxon>
        <taxon>Microbacterium</taxon>
    </lineage>
</organism>
<dbReference type="PANTHER" id="PTHR18968">
    <property type="entry name" value="THIAMINE PYROPHOSPHATE ENZYMES"/>
    <property type="match status" value="1"/>
</dbReference>
<evidence type="ECO:0000256" key="1">
    <source>
        <dbReference type="ARBA" id="ARBA00007812"/>
    </source>
</evidence>
<feature type="domain" description="Thiamine pyrophosphate enzyme central" evidence="5">
    <location>
        <begin position="207"/>
        <end position="337"/>
    </location>
</feature>
<dbReference type="CDD" id="cd00568">
    <property type="entry name" value="TPP_enzymes"/>
    <property type="match status" value="1"/>
</dbReference>
<dbReference type="InterPro" id="IPR029035">
    <property type="entry name" value="DHS-like_NAD/FAD-binding_dom"/>
</dbReference>
<evidence type="ECO:0000256" key="4">
    <source>
        <dbReference type="SAM" id="MobiDB-lite"/>
    </source>
</evidence>
<keyword evidence="2 3" id="KW-0786">Thiamine pyrophosphate</keyword>
<evidence type="ECO:0000256" key="3">
    <source>
        <dbReference type="RuleBase" id="RU362132"/>
    </source>
</evidence>
<dbReference type="InterPro" id="IPR012001">
    <property type="entry name" value="Thiamin_PyroP_enz_TPP-bd_dom"/>
</dbReference>
<dbReference type="SUPFAM" id="SSF52467">
    <property type="entry name" value="DHS-like NAD/FAD-binding domain"/>
    <property type="match status" value="1"/>
</dbReference>
<name>A0ABZ0VEA6_9MICO</name>
<dbReference type="Proteomes" id="UP001324533">
    <property type="component" value="Chromosome"/>
</dbReference>